<reference evidence="1" key="1">
    <citation type="submission" date="2019-11" db="UniProtKB">
        <authorList>
            <consortium name="WormBaseParasite"/>
        </authorList>
    </citation>
    <scope>IDENTIFICATION</scope>
</reference>
<name>A0A5K3FQS0_MESCO</name>
<proteinExistence type="predicted"/>
<sequence>MRTSVENTKPLIENSLSVHFSDGVNPTPDDVVKYVHCILDAICSNLNRRDVNEDSILLSLLVRIENAFS</sequence>
<evidence type="ECO:0000313" key="1">
    <source>
        <dbReference type="WBParaSite" id="MCU_010717-RB"/>
    </source>
</evidence>
<dbReference type="WBParaSite" id="MCU_010717-RB">
    <property type="protein sequence ID" value="MCU_010717-RB"/>
    <property type="gene ID" value="MCU_010717"/>
</dbReference>
<organism evidence="1">
    <name type="scientific">Mesocestoides corti</name>
    <name type="common">Flatworm</name>
    <dbReference type="NCBI Taxonomy" id="53468"/>
    <lineage>
        <taxon>Eukaryota</taxon>
        <taxon>Metazoa</taxon>
        <taxon>Spiralia</taxon>
        <taxon>Lophotrochozoa</taxon>
        <taxon>Platyhelminthes</taxon>
        <taxon>Cestoda</taxon>
        <taxon>Eucestoda</taxon>
        <taxon>Cyclophyllidea</taxon>
        <taxon>Mesocestoididae</taxon>
        <taxon>Mesocestoides</taxon>
    </lineage>
</organism>
<accession>A0A5K3FQS0</accession>
<protein>
    <submittedName>
        <fullName evidence="1">AraC family transcriptional regulator</fullName>
    </submittedName>
</protein>
<dbReference type="AlphaFoldDB" id="A0A5K3FQS0"/>